<dbReference type="InterPro" id="IPR005195">
    <property type="entry name" value="Glyco_hydro_65_M"/>
</dbReference>
<dbReference type="Pfam" id="PF03636">
    <property type="entry name" value="Glyco_hydro_65N"/>
    <property type="match status" value="1"/>
</dbReference>
<keyword evidence="1" id="KW-0378">Hydrolase</keyword>
<gene>
    <name evidence="5" type="ORF">JOF47_001784</name>
</gene>
<dbReference type="Gene3D" id="1.50.10.10">
    <property type="match status" value="1"/>
</dbReference>
<dbReference type="InterPro" id="IPR037018">
    <property type="entry name" value="GH65_N"/>
</dbReference>
<dbReference type="CDD" id="cd07505">
    <property type="entry name" value="HAD_BPGM-like"/>
    <property type="match status" value="1"/>
</dbReference>
<evidence type="ECO:0000259" key="4">
    <source>
        <dbReference type="Pfam" id="PF03636"/>
    </source>
</evidence>
<dbReference type="InterPro" id="IPR011013">
    <property type="entry name" value="Gal_mutarotase_sf_dom"/>
</dbReference>
<keyword evidence="6" id="KW-1185">Reference proteome</keyword>
<dbReference type="InterPro" id="IPR036412">
    <property type="entry name" value="HAD-like_sf"/>
</dbReference>
<dbReference type="Gene3D" id="1.10.150.240">
    <property type="entry name" value="Putative phosphatase, domain 2"/>
    <property type="match status" value="1"/>
</dbReference>
<organism evidence="5 6">
    <name type="scientific">Paeniglutamicibacter kerguelensis</name>
    <dbReference type="NCBI Taxonomy" id="254788"/>
    <lineage>
        <taxon>Bacteria</taxon>
        <taxon>Bacillati</taxon>
        <taxon>Actinomycetota</taxon>
        <taxon>Actinomycetes</taxon>
        <taxon>Micrococcales</taxon>
        <taxon>Micrococcaceae</taxon>
        <taxon>Paeniglutamicibacter</taxon>
    </lineage>
</organism>
<dbReference type="InterPro" id="IPR012341">
    <property type="entry name" value="6hp_glycosidase-like_sf"/>
</dbReference>
<dbReference type="EMBL" id="JAGIOF010000001">
    <property type="protein sequence ID" value="MBP2386273.1"/>
    <property type="molecule type" value="Genomic_DNA"/>
</dbReference>
<name>A0ABS4XDH7_9MICC</name>
<proteinExistence type="predicted"/>
<evidence type="ECO:0000256" key="1">
    <source>
        <dbReference type="ARBA" id="ARBA00023295"/>
    </source>
</evidence>
<comment type="caution">
    <text evidence="5">The sequence shown here is derived from an EMBL/GenBank/DDBJ whole genome shotgun (WGS) entry which is preliminary data.</text>
</comment>
<feature type="domain" description="Glycoside hydrolase family 65 N-terminal" evidence="4">
    <location>
        <begin position="244"/>
        <end position="501"/>
    </location>
</feature>
<dbReference type="Gene3D" id="2.70.98.40">
    <property type="entry name" value="Glycoside hydrolase, family 65, N-terminal domain"/>
    <property type="match status" value="1"/>
</dbReference>
<keyword evidence="1" id="KW-0326">Glycosidase</keyword>
<evidence type="ECO:0000259" key="2">
    <source>
        <dbReference type="Pfam" id="PF03632"/>
    </source>
</evidence>
<evidence type="ECO:0000313" key="6">
    <source>
        <dbReference type="Proteomes" id="UP001296993"/>
    </source>
</evidence>
<feature type="domain" description="Glycoside hydrolase family 65 C-terminal" evidence="3">
    <location>
        <begin position="962"/>
        <end position="1021"/>
    </location>
</feature>
<dbReference type="SUPFAM" id="SSF74650">
    <property type="entry name" value="Galactose mutarotase-like"/>
    <property type="match status" value="1"/>
</dbReference>
<dbReference type="SUPFAM" id="SSF56784">
    <property type="entry name" value="HAD-like"/>
    <property type="match status" value="1"/>
</dbReference>
<dbReference type="PANTHER" id="PTHR11051:SF8">
    <property type="entry name" value="PROTEIN-GLUCOSYLGALACTOSYLHYDROXYLYSINE GLUCOSIDASE"/>
    <property type="match status" value="1"/>
</dbReference>
<sequence length="1045" mass="115475">MLVDKILKEIPGIADRGFDIDQDYGRFFDGRSSERGLRDFLTSRAVDLSEGIPGDAADTLSIHGLASLKRQIFETLQAHEEIRVFPDALALLRRLAEAKIPTALVATRSVSREAMVSAGVLDQFTVVVPCLGGANLSLPDSAFPDMFLDAARRLGVGPARTGVVVHGEDRVEAGVAGGFALVAEVDRSTWSNTRRVSGADVIVADLRALDLGVGKMQDIVSESTLRALEEVEHPVGALDPWLLTYEGFDPVLEGRREALCTLGNGYWATRASFPGSVADETHYPGSYLAGVFNRVTTDLAGRRDESEHMVNTPDWTFLSVRAVGGPVLRPGQAEMLCHRQELDLRRGILTRMNRYRDSDGRTTSVISRQFQSLAHRHLACLETTVEAENWSGEIMVVSAVNGGVENRNAAVDRQLTAHHLAVVAGTTLDDEVVLLESRTSQSEIGIATALRTRLTDEDGNKAAHTSRFFADGNLVGRELVFSVEAGRPVVIEKLAAVATSRDRAISTAALSAIHKIRSAPDAGSLAASQSRIWEGLWDRFGIIMRGGIQQSQDLNLNIFHVLQTVFAAEPDLDAGVPARGLHGEGYRGHIFWDELFIYPMLTLRRPDLTRSLLLYRFRRLDEARAAARRVGLTGAMFPWQSGSDGREETPAALFNVRDQQWMPDHSHRQRHVGLAVAYSVWQYYQASGDLDFIEKYGAEILIEISRFFAALAAYDAVDDRFDITGVMGPDEFHDGYPGRPGEGLRNNAYTNVMVSWVLTKTAEAIGQLNVERREEICTRLSLDAGELERWGKISRRLRVPFHADGIISQFEGYEELKEFDWAVYRTRYGDIGRLDLILQAEADSTNCYKLSKQADVLMLFYLLSAEELKDVFDRLGYPLPQDLLPRTIQYYLSRTSHGSTLSRLAHSWVLARSDREQSWSLFAQALECDIADTQGGTTHEGIHLGAMAGTSDMVLRCYGGVETRNGTLWLHPLLPLELPHISFRLYFRDQGMDVEVTTDGIGLQLFAGNANPIEVCIEGAKRTLGPGDKLQMSLATGECVVTRAV</sequence>
<dbReference type="InterPro" id="IPR023214">
    <property type="entry name" value="HAD_sf"/>
</dbReference>
<evidence type="ECO:0000313" key="5">
    <source>
        <dbReference type="EMBL" id="MBP2386273.1"/>
    </source>
</evidence>
<dbReference type="Pfam" id="PF03632">
    <property type="entry name" value="Glyco_hydro_65m"/>
    <property type="match status" value="1"/>
</dbReference>
<dbReference type="Pfam" id="PF03633">
    <property type="entry name" value="Glyco_hydro_65C"/>
    <property type="match status" value="1"/>
</dbReference>
<dbReference type="Gene3D" id="3.40.50.1000">
    <property type="entry name" value="HAD superfamily/HAD-like"/>
    <property type="match status" value="1"/>
</dbReference>
<dbReference type="Gene3D" id="2.60.420.10">
    <property type="entry name" value="Maltose phosphorylase, domain 3"/>
    <property type="match status" value="1"/>
</dbReference>
<accession>A0ABS4XDH7</accession>
<dbReference type="InterPro" id="IPR023198">
    <property type="entry name" value="PGP-like_dom2"/>
</dbReference>
<reference evidence="5 6" key="1">
    <citation type="submission" date="2021-03" db="EMBL/GenBank/DDBJ databases">
        <title>Sequencing the genomes of 1000 actinobacteria strains.</title>
        <authorList>
            <person name="Klenk H.-P."/>
        </authorList>
    </citation>
    <scope>NUCLEOTIDE SEQUENCE [LARGE SCALE GENOMIC DNA]</scope>
    <source>
        <strain evidence="5 6">DSM 15797</strain>
    </source>
</reference>
<dbReference type="PANTHER" id="PTHR11051">
    <property type="entry name" value="GLYCOSYL HYDROLASE-RELATED"/>
    <property type="match status" value="1"/>
</dbReference>
<dbReference type="Proteomes" id="UP001296993">
    <property type="component" value="Unassembled WGS sequence"/>
</dbReference>
<evidence type="ECO:0000259" key="3">
    <source>
        <dbReference type="Pfam" id="PF03633"/>
    </source>
</evidence>
<dbReference type="SUPFAM" id="SSF48208">
    <property type="entry name" value="Six-hairpin glycosidases"/>
    <property type="match status" value="1"/>
</dbReference>
<feature type="domain" description="Glycoside hydrolase family 65 central catalytic" evidence="2">
    <location>
        <begin position="556"/>
        <end position="950"/>
    </location>
</feature>
<dbReference type="InterPro" id="IPR005194">
    <property type="entry name" value="Glyco_hydro_65_C"/>
</dbReference>
<dbReference type="InterPro" id="IPR008928">
    <property type="entry name" value="6-hairpin_glycosidase_sf"/>
</dbReference>
<protein>
    <submittedName>
        <fullName evidence="5">Trehalose/maltose hydrolase-like predicted phosphorylase/beta-phosphoglucomutase-like phosphatase (HAD superfamily)</fullName>
    </submittedName>
</protein>
<dbReference type="InterPro" id="IPR005196">
    <property type="entry name" value="Glyco_hydro_65_N"/>
</dbReference>